<dbReference type="InterPro" id="IPR055152">
    <property type="entry name" value="Transketolase-like_C_2"/>
</dbReference>
<dbReference type="EMBL" id="JAGTXO010000010">
    <property type="protein sequence ID" value="KAG8465572.1"/>
    <property type="molecule type" value="Genomic_DNA"/>
</dbReference>
<evidence type="ECO:0000256" key="4">
    <source>
        <dbReference type="ARBA" id="ARBA00013152"/>
    </source>
</evidence>
<dbReference type="CDD" id="cd02012">
    <property type="entry name" value="TPP_TK"/>
    <property type="match status" value="1"/>
</dbReference>
<comment type="similarity">
    <text evidence="2">Belongs to the transketolase family.</text>
</comment>
<keyword evidence="6 13" id="KW-0479">Metal-binding</keyword>
<proteinExistence type="inferred from homology"/>
<dbReference type="EMBL" id="HBEB01006355">
    <property type="protein sequence ID" value="CAD8269793.1"/>
    <property type="molecule type" value="Transcribed_RNA"/>
</dbReference>
<feature type="binding site" evidence="11">
    <location>
        <position position="587"/>
    </location>
    <ligand>
        <name>substrate</name>
    </ligand>
</feature>
<feature type="binding site" evidence="12">
    <location>
        <position position="249"/>
    </location>
    <ligand>
        <name>thiamine diphosphate</name>
        <dbReference type="ChEBI" id="CHEBI:58937"/>
    </ligand>
</feature>
<evidence type="ECO:0000313" key="17">
    <source>
        <dbReference type="EMBL" id="CAD8269793.1"/>
    </source>
</evidence>
<name>A0A7R9ULG9_DIALT</name>
<dbReference type="Pfam" id="PF00456">
    <property type="entry name" value="Transketolase_N"/>
    <property type="match status" value="1"/>
</dbReference>
<feature type="binding site" evidence="11">
    <location>
        <position position="90"/>
    </location>
    <ligand>
        <name>substrate</name>
    </ligand>
</feature>
<dbReference type="InterPro" id="IPR009014">
    <property type="entry name" value="Transketo_C/PFOR_II"/>
</dbReference>
<keyword evidence="8 12" id="KW-0786">Thiamine pyrophosphate</keyword>
<dbReference type="FunFam" id="3.40.50.920:FF:000003">
    <property type="entry name" value="Transketolase"/>
    <property type="match status" value="1"/>
</dbReference>
<feature type="site" description="Important for catalytic activity" evidence="14">
    <location>
        <position position="90"/>
    </location>
</feature>
<dbReference type="Gene3D" id="3.40.50.970">
    <property type="match status" value="2"/>
</dbReference>
<dbReference type="InterPro" id="IPR049557">
    <property type="entry name" value="Transketolase_CS"/>
</dbReference>
<dbReference type="AlphaFoldDB" id="A0A7R9ULG9"/>
<evidence type="ECO:0000259" key="16">
    <source>
        <dbReference type="SMART" id="SM00861"/>
    </source>
</evidence>
<feature type="binding site" evidence="13">
    <location>
        <position position="219"/>
    </location>
    <ligand>
        <name>Mg(2+)</name>
        <dbReference type="ChEBI" id="CHEBI:18420"/>
    </ligand>
</feature>
<evidence type="ECO:0000256" key="13">
    <source>
        <dbReference type="PIRSR" id="PIRSR605478-4"/>
    </source>
</evidence>
<dbReference type="Gene3D" id="3.40.50.920">
    <property type="match status" value="1"/>
</dbReference>
<organism evidence="17">
    <name type="scientific">Diacronema lutheri</name>
    <name type="common">Unicellular marine alga</name>
    <name type="synonym">Monochrysis lutheri</name>
    <dbReference type="NCBI Taxonomy" id="2081491"/>
    <lineage>
        <taxon>Eukaryota</taxon>
        <taxon>Haptista</taxon>
        <taxon>Haptophyta</taxon>
        <taxon>Pavlovophyceae</taxon>
        <taxon>Pavlovales</taxon>
        <taxon>Pavlovaceae</taxon>
        <taxon>Diacronema</taxon>
    </lineage>
</organism>
<dbReference type="InterPro" id="IPR033247">
    <property type="entry name" value="Transketolase_fam"/>
</dbReference>
<evidence type="ECO:0000256" key="7">
    <source>
        <dbReference type="ARBA" id="ARBA00022842"/>
    </source>
</evidence>
<dbReference type="OMA" id="ADYMRGS"/>
<reference evidence="17" key="1">
    <citation type="submission" date="2021-01" db="EMBL/GenBank/DDBJ databases">
        <authorList>
            <person name="Corre E."/>
            <person name="Pelletier E."/>
            <person name="Niang G."/>
            <person name="Scheremetjew M."/>
            <person name="Finn R."/>
            <person name="Kale V."/>
            <person name="Holt S."/>
            <person name="Cochrane G."/>
            <person name="Meng A."/>
            <person name="Brown T."/>
            <person name="Cohen L."/>
        </authorList>
    </citation>
    <scope>NUCLEOTIDE SEQUENCE</scope>
    <source>
        <strain evidence="17">RCC1537</strain>
    </source>
</reference>
<reference evidence="18" key="2">
    <citation type="submission" date="2021-05" db="EMBL/GenBank/DDBJ databases">
        <title>The genome of the haptophyte Pavlova lutheri (Diacronema luteri, Pavlovales) - a model for lipid biosynthesis in eukaryotic algae.</title>
        <authorList>
            <person name="Hulatt C.J."/>
            <person name="Posewitz M.C."/>
        </authorList>
    </citation>
    <scope>NUCLEOTIDE SEQUENCE</scope>
    <source>
        <strain evidence="18">NIVA-4/92</strain>
    </source>
</reference>
<dbReference type="EC" id="2.2.1.1" evidence="4"/>
<gene>
    <name evidence="18" type="ORF">KFE25_002879</name>
    <name evidence="17" type="ORF">PLUT1463_LOCUS4107</name>
</gene>
<dbReference type="SMART" id="SM00861">
    <property type="entry name" value="Transket_pyr"/>
    <property type="match status" value="1"/>
</dbReference>
<evidence type="ECO:0000256" key="5">
    <source>
        <dbReference type="ARBA" id="ARBA00022679"/>
    </source>
</evidence>
<dbReference type="CDD" id="cd07033">
    <property type="entry name" value="TPP_PYR_DXS_TK_like"/>
    <property type="match status" value="1"/>
</dbReference>
<evidence type="ECO:0000256" key="1">
    <source>
        <dbReference type="ARBA" id="ARBA00001941"/>
    </source>
</evidence>
<comment type="cofactor">
    <cofactor evidence="1">
        <name>Co(2+)</name>
        <dbReference type="ChEBI" id="CHEBI:48828"/>
    </cofactor>
</comment>
<evidence type="ECO:0000313" key="18">
    <source>
        <dbReference type="EMBL" id="KAG8465572.1"/>
    </source>
</evidence>
<feature type="site" description="Important for catalytic activity" evidence="14">
    <location>
        <position position="325"/>
    </location>
</feature>
<feature type="domain" description="Transketolase-like pyrimidine-binding" evidence="16">
    <location>
        <begin position="421"/>
        <end position="592"/>
    </location>
</feature>
<evidence type="ECO:0000256" key="8">
    <source>
        <dbReference type="ARBA" id="ARBA00023052"/>
    </source>
</evidence>
<evidence type="ECO:0000256" key="12">
    <source>
        <dbReference type="PIRSR" id="PIRSR605478-3"/>
    </source>
</evidence>
<evidence type="ECO:0000313" key="19">
    <source>
        <dbReference type="Proteomes" id="UP000751190"/>
    </source>
</evidence>
<dbReference type="GO" id="GO:0006098">
    <property type="term" value="P:pentose-phosphate shunt"/>
    <property type="evidence" value="ECO:0007669"/>
    <property type="project" value="TreeGrafter"/>
</dbReference>
<evidence type="ECO:0000256" key="9">
    <source>
        <dbReference type="ARBA" id="ARBA00049473"/>
    </source>
</evidence>
<feature type="binding site" evidence="11">
    <location>
        <position position="536"/>
    </location>
    <ligand>
        <name>substrate</name>
    </ligand>
</feature>
<keyword evidence="19" id="KW-1185">Reference proteome</keyword>
<dbReference type="InterPro" id="IPR005475">
    <property type="entry name" value="Transketolase-like_Pyr-bd"/>
</dbReference>
<comment type="subunit">
    <text evidence="3">Homodimer.</text>
</comment>
<feature type="binding site" evidence="11">
    <location>
        <position position="325"/>
    </location>
    <ligand>
        <name>substrate</name>
    </ligand>
</feature>
<feature type="region of interest" description="Disordered" evidence="15">
    <location>
        <begin position="40"/>
        <end position="64"/>
    </location>
</feature>
<dbReference type="Pfam" id="PF22613">
    <property type="entry name" value="Transketolase_C_1"/>
    <property type="match status" value="1"/>
</dbReference>
<dbReference type="PANTHER" id="PTHR43522:SF2">
    <property type="entry name" value="TRANSKETOLASE 1-RELATED"/>
    <property type="match status" value="1"/>
</dbReference>
<dbReference type="Proteomes" id="UP000751190">
    <property type="component" value="Unassembled WGS sequence"/>
</dbReference>
<protein>
    <recommendedName>
        <fullName evidence="4">transketolase</fullName>
        <ecNumber evidence="4">2.2.1.1</ecNumber>
    </recommendedName>
</protein>
<dbReference type="InterPro" id="IPR005474">
    <property type="entry name" value="Transketolase_N"/>
</dbReference>
<feature type="binding site" evidence="11">
    <location>
        <position position="424"/>
    </location>
    <ligand>
        <name>substrate</name>
    </ligand>
</feature>
<evidence type="ECO:0000256" key="6">
    <source>
        <dbReference type="ARBA" id="ARBA00022723"/>
    </source>
</evidence>
<feature type="binding site" evidence="12">
    <location>
        <begin position="178"/>
        <end position="180"/>
    </location>
    <ligand>
        <name>thiamine diphosphate</name>
        <dbReference type="ChEBI" id="CHEBI:58937"/>
    </ligand>
</feature>
<feature type="binding site" evidence="12">
    <location>
        <position position="504"/>
    </location>
    <ligand>
        <name>thiamine diphosphate</name>
        <dbReference type="ChEBI" id="CHEBI:58937"/>
    </ligand>
</feature>
<comment type="cofactor">
    <cofactor evidence="12">
        <name>thiamine diphosphate</name>
        <dbReference type="ChEBI" id="CHEBI:58937"/>
    </cofactor>
    <text evidence="12">Binds 1 thiamine pyrophosphate per subunit. During the reaction, the substrate forms a covalent intermediate with the cofactor.</text>
</comment>
<dbReference type="SUPFAM" id="SSF52922">
    <property type="entry name" value="TK C-terminal domain-like"/>
    <property type="match status" value="1"/>
</dbReference>
<dbReference type="GO" id="GO:0004802">
    <property type="term" value="F:transketolase activity"/>
    <property type="evidence" value="ECO:0007669"/>
    <property type="project" value="UniProtKB-EC"/>
</dbReference>
<feature type="active site" description="Proton donor" evidence="10">
    <location>
        <position position="478"/>
    </location>
</feature>
<keyword evidence="5" id="KW-0808">Transferase</keyword>
<feature type="binding site" evidence="11">
    <location>
        <position position="540"/>
    </location>
    <ligand>
        <name>substrate</name>
    </ligand>
</feature>
<evidence type="ECO:0000256" key="14">
    <source>
        <dbReference type="PIRSR" id="PIRSR605478-5"/>
    </source>
</evidence>
<feature type="binding site" evidence="11">
    <location>
        <position position="451"/>
    </location>
    <ligand>
        <name>substrate</name>
    </ligand>
</feature>
<feature type="binding site" evidence="12">
    <location>
        <position position="220"/>
    </location>
    <ligand>
        <name>thiamine diphosphate</name>
        <dbReference type="ChEBI" id="CHEBI:58937"/>
    </ligand>
</feature>
<evidence type="ECO:0000256" key="11">
    <source>
        <dbReference type="PIRSR" id="PIRSR605478-2"/>
    </source>
</evidence>
<dbReference type="OrthoDB" id="10267175at2759"/>
<evidence type="ECO:0000256" key="10">
    <source>
        <dbReference type="PIRSR" id="PIRSR605478-1"/>
    </source>
</evidence>
<feature type="binding site" evidence="12">
    <location>
        <position position="325"/>
    </location>
    <ligand>
        <name>thiamine diphosphate</name>
        <dbReference type="ChEBI" id="CHEBI:58937"/>
    </ligand>
</feature>
<dbReference type="GO" id="GO:0046872">
    <property type="term" value="F:metal ion binding"/>
    <property type="evidence" value="ECO:0007669"/>
    <property type="project" value="UniProtKB-KW"/>
</dbReference>
<evidence type="ECO:0000256" key="3">
    <source>
        <dbReference type="ARBA" id="ARBA00011738"/>
    </source>
</evidence>
<dbReference type="FunFam" id="3.40.50.970:FF:000003">
    <property type="entry name" value="Transketolase"/>
    <property type="match status" value="1"/>
</dbReference>
<dbReference type="PROSITE" id="PS00801">
    <property type="entry name" value="TRANSKETOLASE_1"/>
    <property type="match status" value="1"/>
</dbReference>
<dbReference type="SUPFAM" id="SSF52518">
    <property type="entry name" value="Thiamin diphosphate-binding fold (THDP-binding)"/>
    <property type="match status" value="2"/>
</dbReference>
<feature type="binding site" evidence="13">
    <location>
        <position position="249"/>
    </location>
    <ligand>
        <name>Mg(2+)</name>
        <dbReference type="ChEBI" id="CHEBI:18420"/>
    </ligand>
</feature>
<keyword evidence="7 13" id="KW-0460">Magnesium</keyword>
<dbReference type="FunFam" id="3.40.50.970:FF:000004">
    <property type="entry name" value="Transketolase"/>
    <property type="match status" value="1"/>
</dbReference>
<dbReference type="PANTHER" id="PTHR43522">
    <property type="entry name" value="TRANSKETOLASE"/>
    <property type="match status" value="1"/>
</dbReference>
<evidence type="ECO:0000256" key="2">
    <source>
        <dbReference type="ARBA" id="ARBA00007131"/>
    </source>
</evidence>
<evidence type="ECO:0000256" key="15">
    <source>
        <dbReference type="SAM" id="MobiDB-lite"/>
    </source>
</evidence>
<sequence>MPIFSNQLFDYNFGYLPPQQAATTFNITYDDLRPAALTGAKRQLHEPRAGGLSESARKRGRLNESSNDTLAINTIRLLSADMVQAANSGHPGAPMGCAPMAHALWAHMMSYCPTDPSWVNRDRFVLSNGHACALLYSVLHLAGFELSMDDLKSFRKLDSKCPGHPENFHTPGVEVTTGPLGQGLSMAVGMALASAQAAATYNKDGFALLSNHTFVICGDGCLQEGVTSEASSLAGHLGLGHLIVLWDDNRVTIDGSTDLSFTEDVLARYQAYGWHTLHVPNGDDDLDGILAAIEEAKAETERPTMIRVSTTIGKGSVNEGTGAVHGAPLGEADIASAKRAWGFDEKQSFHVGDEVYALYRRAAEQGARAQREWRAMLDRYAIMHPTLAAEFERRFCKPAGGELPDGWEKALPTFTAADKQLATRQSSQLVLNKLCDALPELIGGSADLTPSNLTKAKGALDFQRETPEGKYIRFGVREHAMAAICNGMSAYGGFVPFCATFLNFAGYALGAIRISAISKYGVLYVMTHDSIGLGEDGPTHQPIEMLLSLRSMPNVLTLRPCDSNEVSGAYRVALLNRTRPSVIALSRQAVPNHAGSTIERVALGGYTLHEPPVDDATPLHLCLVASGSEVGLTVQVAELMHKEAVRVRVVSMPCWELFDEQPVEYRKGVFPRGVPVIAVEAASVEGWSKYAHAIVGMEGFGASAPAKDLHKKFGFTVEHVAARGRQVIAFYANGDSEVPWLMNRP</sequence>
<comment type="catalytic activity">
    <reaction evidence="9">
        <text>D-sedoheptulose 7-phosphate + D-glyceraldehyde 3-phosphate = aldehydo-D-ribose 5-phosphate + D-xylulose 5-phosphate</text>
        <dbReference type="Rhea" id="RHEA:10508"/>
        <dbReference type="ChEBI" id="CHEBI:57483"/>
        <dbReference type="ChEBI" id="CHEBI:57737"/>
        <dbReference type="ChEBI" id="CHEBI:58273"/>
        <dbReference type="ChEBI" id="CHEBI:59776"/>
        <dbReference type="EC" id="2.2.1.1"/>
    </reaction>
</comment>
<feature type="binding site" evidence="11">
    <location>
        <position position="528"/>
    </location>
    <ligand>
        <name>substrate</name>
    </ligand>
</feature>
<dbReference type="NCBIfam" id="TIGR00232">
    <property type="entry name" value="tktlase_bact"/>
    <property type="match status" value="1"/>
</dbReference>
<feature type="binding site" evidence="13">
    <location>
        <position position="251"/>
    </location>
    <ligand>
        <name>Mg(2+)</name>
        <dbReference type="ChEBI" id="CHEBI:18420"/>
    </ligand>
</feature>
<dbReference type="InterPro" id="IPR029061">
    <property type="entry name" value="THDP-binding"/>
</dbReference>
<dbReference type="Pfam" id="PF02779">
    <property type="entry name" value="Transket_pyr"/>
    <property type="match status" value="1"/>
</dbReference>
<feature type="binding site" evidence="12">
    <location>
        <position position="130"/>
    </location>
    <ligand>
        <name>thiamine diphosphate</name>
        <dbReference type="ChEBI" id="CHEBI:58937"/>
    </ligand>
</feature>
<comment type="cofactor">
    <cofactor evidence="13">
        <name>Mg(2+)</name>
        <dbReference type="ChEBI" id="CHEBI:18420"/>
    </cofactor>
    <text evidence="13">Binds 1 Mg(2+) ion per subunit. Can also utilize other divalent metal cations, such as Ca(2+), Mn(2+) and Co(2+).</text>
</comment>
<accession>A0A7R9ULG9</accession>
<dbReference type="InterPro" id="IPR005478">
    <property type="entry name" value="Transketolase_bac-like"/>
</dbReference>
<dbReference type="GO" id="GO:0005829">
    <property type="term" value="C:cytosol"/>
    <property type="evidence" value="ECO:0007669"/>
    <property type="project" value="TreeGrafter"/>
</dbReference>